<proteinExistence type="predicted"/>
<accession>A0A0H5R7R4</accession>
<evidence type="ECO:0000313" key="1">
    <source>
        <dbReference type="EMBL" id="CRZ10215.1"/>
    </source>
</evidence>
<dbReference type="AlphaFoldDB" id="A0A0H5R7R4"/>
<name>A0A0H5R7R4_9EUKA</name>
<reference evidence="1" key="1">
    <citation type="submission" date="2015-04" db="EMBL/GenBank/DDBJ databases">
        <title>The genome sequence of the plant pathogenic Rhizarian Plasmodiophora brassicae reveals insights in its biotrophic life cycle and the origin of chitin synthesis.</title>
        <authorList>
            <person name="Schwelm A."/>
            <person name="Fogelqvist J."/>
            <person name="Knaust A."/>
            <person name="Julke S."/>
            <person name="Lilja T."/>
            <person name="Dhandapani V."/>
            <person name="Bonilla-Rosso G."/>
            <person name="Karlsson M."/>
            <person name="Shevchenko A."/>
            <person name="Choi S.R."/>
            <person name="Kim H.G."/>
            <person name="Park J.Y."/>
            <person name="Lim Y.P."/>
            <person name="Ludwig-Muller J."/>
            <person name="Dixelius C."/>
        </authorList>
    </citation>
    <scope>NUCLEOTIDE SEQUENCE</scope>
    <source>
        <tissue evidence="1">Potato root galls</tissue>
    </source>
</reference>
<sequence length="103" mass="11131">GLRFGNRESGYVAVIGDIRRQCIRSKMLNPMNGSRYLGRTSSLNKGDTMNNWGHRHGPGAELFLATLPATHSLPTAIYDALSTLPAAVSAISLYWNSAVVLAN</sequence>
<dbReference type="EMBL" id="HACM01009773">
    <property type="protein sequence ID" value="CRZ10215.1"/>
    <property type="molecule type" value="Transcribed_RNA"/>
</dbReference>
<protein>
    <submittedName>
        <fullName evidence="1">Uncharacterized protein</fullName>
    </submittedName>
</protein>
<organism evidence="1">
    <name type="scientific">Spongospora subterranea</name>
    <dbReference type="NCBI Taxonomy" id="70186"/>
    <lineage>
        <taxon>Eukaryota</taxon>
        <taxon>Sar</taxon>
        <taxon>Rhizaria</taxon>
        <taxon>Endomyxa</taxon>
        <taxon>Phytomyxea</taxon>
        <taxon>Plasmodiophorida</taxon>
        <taxon>Plasmodiophoridae</taxon>
        <taxon>Spongospora</taxon>
    </lineage>
</organism>
<feature type="non-terminal residue" evidence="1">
    <location>
        <position position="1"/>
    </location>
</feature>